<feature type="transmembrane region" description="Helical" evidence="7">
    <location>
        <begin position="189"/>
        <end position="211"/>
    </location>
</feature>
<dbReference type="PROSITE" id="PS50885">
    <property type="entry name" value="HAMP"/>
    <property type="match status" value="1"/>
</dbReference>
<evidence type="ECO:0000259" key="9">
    <source>
        <dbReference type="PROSITE" id="PS50885"/>
    </source>
</evidence>
<dbReference type="Pfam" id="PF00015">
    <property type="entry name" value="MCPsignal"/>
    <property type="match status" value="1"/>
</dbReference>
<dbReference type="SUPFAM" id="SSF58104">
    <property type="entry name" value="Methyl-accepting chemotaxis protein (MCP) signaling domain"/>
    <property type="match status" value="1"/>
</dbReference>
<keyword evidence="7" id="KW-0812">Transmembrane</keyword>
<keyword evidence="4 6" id="KW-0807">Transducer</keyword>
<evidence type="ECO:0000256" key="5">
    <source>
        <dbReference type="ARBA" id="ARBA00029447"/>
    </source>
</evidence>
<dbReference type="SMART" id="SM00283">
    <property type="entry name" value="MA"/>
    <property type="match status" value="1"/>
</dbReference>
<dbReference type="PANTHER" id="PTHR32089">
    <property type="entry name" value="METHYL-ACCEPTING CHEMOTAXIS PROTEIN MCPB"/>
    <property type="match status" value="1"/>
</dbReference>
<evidence type="ECO:0000256" key="2">
    <source>
        <dbReference type="ARBA" id="ARBA00022475"/>
    </source>
</evidence>
<dbReference type="Pfam" id="PF00672">
    <property type="entry name" value="HAMP"/>
    <property type="match status" value="1"/>
</dbReference>
<dbReference type="PANTHER" id="PTHR32089:SF112">
    <property type="entry name" value="LYSOZYME-LIKE PROTEIN-RELATED"/>
    <property type="match status" value="1"/>
</dbReference>
<evidence type="ECO:0000256" key="3">
    <source>
        <dbReference type="ARBA" id="ARBA00023136"/>
    </source>
</evidence>
<evidence type="ECO:0000256" key="4">
    <source>
        <dbReference type="ARBA" id="ARBA00023224"/>
    </source>
</evidence>
<gene>
    <name evidence="10" type="ORF">K0U00_08810</name>
</gene>
<comment type="subcellular location">
    <subcellularLocation>
        <location evidence="1">Cell membrane</location>
    </subcellularLocation>
</comment>
<comment type="similarity">
    <text evidence="5">Belongs to the methyl-accepting chemotaxis (MCP) protein family.</text>
</comment>
<keyword evidence="7" id="KW-1133">Transmembrane helix</keyword>
<evidence type="ECO:0000313" key="10">
    <source>
        <dbReference type="EMBL" id="MBW7454131.1"/>
    </source>
</evidence>
<evidence type="ECO:0000256" key="1">
    <source>
        <dbReference type="ARBA" id="ARBA00004236"/>
    </source>
</evidence>
<dbReference type="RefSeq" id="WP_210045616.1">
    <property type="nucleotide sequence ID" value="NZ_JBHLVU010000018.1"/>
</dbReference>
<dbReference type="InterPro" id="IPR003660">
    <property type="entry name" value="HAMP_dom"/>
</dbReference>
<keyword evidence="11" id="KW-1185">Reference proteome</keyword>
<evidence type="ECO:0000259" key="8">
    <source>
        <dbReference type="PROSITE" id="PS50111"/>
    </source>
</evidence>
<reference evidence="10 11" key="1">
    <citation type="submission" date="2021-07" db="EMBL/GenBank/DDBJ databases">
        <title>Paenibacillus radiodurans sp. nov., isolated from the southeastern edge of Tengger Desert.</title>
        <authorList>
            <person name="Zhang G."/>
        </authorList>
    </citation>
    <scope>NUCLEOTIDE SEQUENCE [LARGE SCALE GENOMIC DNA]</scope>
    <source>
        <strain evidence="10 11">CCM 7311</strain>
    </source>
</reference>
<dbReference type="EMBL" id="JAHZIK010000158">
    <property type="protein sequence ID" value="MBW7454131.1"/>
    <property type="molecule type" value="Genomic_DNA"/>
</dbReference>
<comment type="caution">
    <text evidence="10">The sequence shown here is derived from an EMBL/GenBank/DDBJ whole genome shotgun (WGS) entry which is preliminary data.</text>
</comment>
<accession>A0ABS7BZP7</accession>
<dbReference type="InterPro" id="IPR004089">
    <property type="entry name" value="MCPsignal_dom"/>
</dbReference>
<keyword evidence="2" id="KW-1003">Cell membrane</keyword>
<sequence>MFNSLLRPVRERLSLKVIISILLLQLFTCAAFAGTTYYVNTNLVDKLLQQFDLRLNTDIGVVSDLVAGIPGYEAEVKDASDPLYAALKQNLEQVKVKNGLENVYVLSKSGGKDHIVVLADVPDDYGTDYPFTADMNKALTDNKTIVSEIYKDEFGIHKSIFVPYTDGNTSTLLGIDLDASVIPKMSSTIFWSTVIITIIVLLIGSIVSLAISRIFTKPIRRLMSATEKVAAGDLSEQIILKREDEMGKLSQSFGQMSQNLQELIRQILSSSDEISGTTRNLHQASGETSQSALQVAVSMNKMSEGINGIVEGLTNSSEAVSEIDGELSEVTQDVEEMQSIAVLVREQSEGGRELVEKTLHQMEVIQEAMRHSLEAAELLGHNSRAIGDIVTIISNIASQTNLLALNASIEAARVGEQGKGFAVVAGEVRKLSEQSSQSALSISELVSVTQENSRLVINRIVEGNEAVTQGHAWISETHANFEGIFKGVGQFSTCTEQLQEAVVNVERSFGQITSAMQQISGITQEQAASSEEVAAAAEQQSATMQELTESIGRCSDLAAELLKSASRFKVKVQ</sequence>
<dbReference type="SMART" id="SM00304">
    <property type="entry name" value="HAMP"/>
    <property type="match status" value="1"/>
</dbReference>
<feature type="domain" description="HAMP" evidence="9">
    <location>
        <begin position="213"/>
        <end position="265"/>
    </location>
</feature>
<proteinExistence type="inferred from homology"/>
<dbReference type="Gene3D" id="6.10.340.10">
    <property type="match status" value="1"/>
</dbReference>
<dbReference type="Gene3D" id="1.10.287.950">
    <property type="entry name" value="Methyl-accepting chemotaxis protein"/>
    <property type="match status" value="1"/>
</dbReference>
<dbReference type="Proteomes" id="UP001519887">
    <property type="component" value="Unassembled WGS sequence"/>
</dbReference>
<feature type="domain" description="Methyl-accepting transducer" evidence="8">
    <location>
        <begin position="284"/>
        <end position="541"/>
    </location>
</feature>
<protein>
    <submittedName>
        <fullName evidence="10">Methyl-accepting chemotaxis protein</fullName>
    </submittedName>
</protein>
<evidence type="ECO:0000256" key="6">
    <source>
        <dbReference type="PROSITE-ProRule" id="PRU00284"/>
    </source>
</evidence>
<organism evidence="10 11">
    <name type="scientific">Paenibacillus sepulcri</name>
    <dbReference type="NCBI Taxonomy" id="359917"/>
    <lineage>
        <taxon>Bacteria</taxon>
        <taxon>Bacillati</taxon>
        <taxon>Bacillota</taxon>
        <taxon>Bacilli</taxon>
        <taxon>Bacillales</taxon>
        <taxon>Paenibacillaceae</taxon>
        <taxon>Paenibacillus</taxon>
    </lineage>
</organism>
<dbReference type="CDD" id="cd06225">
    <property type="entry name" value="HAMP"/>
    <property type="match status" value="1"/>
</dbReference>
<dbReference type="PROSITE" id="PS50111">
    <property type="entry name" value="CHEMOTAXIS_TRANSDUC_2"/>
    <property type="match status" value="1"/>
</dbReference>
<keyword evidence="3 7" id="KW-0472">Membrane</keyword>
<evidence type="ECO:0000313" key="11">
    <source>
        <dbReference type="Proteomes" id="UP001519887"/>
    </source>
</evidence>
<name>A0ABS7BZP7_9BACL</name>
<evidence type="ECO:0000256" key="7">
    <source>
        <dbReference type="SAM" id="Phobius"/>
    </source>
</evidence>